<organism evidence="2 3">
    <name type="scientific">Aporhodopirellula rubra</name>
    <dbReference type="NCBI Taxonomy" id="980271"/>
    <lineage>
        <taxon>Bacteria</taxon>
        <taxon>Pseudomonadati</taxon>
        <taxon>Planctomycetota</taxon>
        <taxon>Planctomycetia</taxon>
        <taxon>Pirellulales</taxon>
        <taxon>Pirellulaceae</taxon>
        <taxon>Aporhodopirellula</taxon>
    </lineage>
</organism>
<proteinExistence type="predicted"/>
<sequence length="275" mass="29914">MDSILFSNVSTAIQRTANLTGGAVRGLPGGNVIEGLKGINSFNSELAEAQKEFNQGRAQSSLQRVRQMEMTFNGISGRWNSMVGSIIASARQGKVNLSLQKLNEVKNAQAKMQQLTGPVNKTFRDLISALDHAVSNEGHASDGETMSDDDAQSPSSGTSEDPNQTTDENSSTASVPTPPETPDPNLLERFAEKYQYGPKLKIEAGADRKARIRPKIESGQFYFMNGIDPPGVVRVREVQRQSIVIYDSRHAAEASIDAAELKRLLNAGIWLLEPK</sequence>
<dbReference type="EMBL" id="JACHXU010000008">
    <property type="protein sequence ID" value="MBB3206868.1"/>
    <property type="molecule type" value="Genomic_DNA"/>
</dbReference>
<dbReference type="Proteomes" id="UP000536179">
    <property type="component" value="Unassembled WGS sequence"/>
</dbReference>
<evidence type="ECO:0000256" key="1">
    <source>
        <dbReference type="SAM" id="MobiDB-lite"/>
    </source>
</evidence>
<accession>A0A7W5DYJ5</accession>
<keyword evidence="3" id="KW-1185">Reference proteome</keyword>
<gene>
    <name evidence="2" type="ORF">FHS27_002682</name>
</gene>
<feature type="region of interest" description="Disordered" evidence="1">
    <location>
        <begin position="137"/>
        <end position="185"/>
    </location>
</feature>
<comment type="caution">
    <text evidence="2">The sequence shown here is derived from an EMBL/GenBank/DDBJ whole genome shotgun (WGS) entry which is preliminary data.</text>
</comment>
<reference evidence="2 3" key="1">
    <citation type="submission" date="2020-08" db="EMBL/GenBank/DDBJ databases">
        <title>Genomic Encyclopedia of Type Strains, Phase III (KMG-III): the genomes of soil and plant-associated and newly described type strains.</title>
        <authorList>
            <person name="Whitman W."/>
        </authorList>
    </citation>
    <scope>NUCLEOTIDE SEQUENCE [LARGE SCALE GENOMIC DNA]</scope>
    <source>
        <strain evidence="2 3">CECT 8075</strain>
    </source>
</reference>
<name>A0A7W5DYJ5_9BACT</name>
<dbReference type="AlphaFoldDB" id="A0A7W5DYJ5"/>
<feature type="compositionally biased region" description="Polar residues" evidence="1">
    <location>
        <begin position="152"/>
        <end position="175"/>
    </location>
</feature>
<protein>
    <submittedName>
        <fullName evidence="2">Uncharacterized protein</fullName>
    </submittedName>
</protein>
<evidence type="ECO:0000313" key="2">
    <source>
        <dbReference type="EMBL" id="MBB3206868.1"/>
    </source>
</evidence>
<evidence type="ECO:0000313" key="3">
    <source>
        <dbReference type="Proteomes" id="UP000536179"/>
    </source>
</evidence>